<name>A0AAV5SVF5_9BILA</name>
<accession>A0AAV5SVF5</accession>
<evidence type="ECO:0000313" key="2">
    <source>
        <dbReference type="Proteomes" id="UP001432027"/>
    </source>
</evidence>
<dbReference type="EMBL" id="BTSX01000002">
    <property type="protein sequence ID" value="GMS86048.1"/>
    <property type="molecule type" value="Genomic_DNA"/>
</dbReference>
<protein>
    <recommendedName>
        <fullName evidence="3">C2H2-type domain-containing protein</fullName>
    </recommendedName>
</protein>
<organism evidence="1 2">
    <name type="scientific">Pristionchus entomophagus</name>
    <dbReference type="NCBI Taxonomy" id="358040"/>
    <lineage>
        <taxon>Eukaryota</taxon>
        <taxon>Metazoa</taxon>
        <taxon>Ecdysozoa</taxon>
        <taxon>Nematoda</taxon>
        <taxon>Chromadorea</taxon>
        <taxon>Rhabditida</taxon>
        <taxon>Rhabditina</taxon>
        <taxon>Diplogasteromorpha</taxon>
        <taxon>Diplogasteroidea</taxon>
        <taxon>Neodiplogasteridae</taxon>
        <taxon>Pristionchus</taxon>
    </lineage>
</organism>
<evidence type="ECO:0000313" key="1">
    <source>
        <dbReference type="EMBL" id="GMS86048.1"/>
    </source>
</evidence>
<proteinExistence type="predicted"/>
<reference evidence="1" key="1">
    <citation type="submission" date="2023-10" db="EMBL/GenBank/DDBJ databases">
        <title>Genome assembly of Pristionchus species.</title>
        <authorList>
            <person name="Yoshida K."/>
            <person name="Sommer R.J."/>
        </authorList>
    </citation>
    <scope>NUCLEOTIDE SEQUENCE</scope>
    <source>
        <strain evidence="1">RS0144</strain>
    </source>
</reference>
<dbReference type="AlphaFoldDB" id="A0AAV5SVF5"/>
<evidence type="ECO:0008006" key="3">
    <source>
        <dbReference type="Google" id="ProtNLM"/>
    </source>
</evidence>
<comment type="caution">
    <text evidence="1">The sequence shown here is derived from an EMBL/GenBank/DDBJ whole genome shotgun (WGS) entry which is preliminary data.</text>
</comment>
<feature type="non-terminal residue" evidence="1">
    <location>
        <position position="1"/>
    </location>
</feature>
<keyword evidence="2" id="KW-1185">Reference proteome</keyword>
<sequence>LECPECDYFTLNFCSRMNHVRIKHATNPSLAGLALLCESGHESCSSHHSFVCPIANFTVIRKGEGPKRERTGRTEKEK</sequence>
<gene>
    <name evidence="1" type="ORF">PENTCL1PPCAC_8223</name>
</gene>
<dbReference type="Proteomes" id="UP001432027">
    <property type="component" value="Unassembled WGS sequence"/>
</dbReference>